<dbReference type="EMBL" id="CP036425">
    <property type="protein sequence ID" value="QDU33997.1"/>
    <property type="molecule type" value="Genomic_DNA"/>
</dbReference>
<dbReference type="Gene3D" id="3.40.630.10">
    <property type="entry name" value="Zn peptidases"/>
    <property type="match status" value="1"/>
</dbReference>
<evidence type="ECO:0000256" key="3">
    <source>
        <dbReference type="ARBA" id="ARBA00022723"/>
    </source>
</evidence>
<dbReference type="EC" id="3.5.1.16" evidence="7"/>
<dbReference type="PANTHER" id="PTHR43808">
    <property type="entry name" value="ACETYLORNITHINE DEACETYLASE"/>
    <property type="match status" value="1"/>
</dbReference>
<dbReference type="PANTHER" id="PTHR43808:SF8">
    <property type="entry name" value="PEPTIDASE M20 DIMERISATION DOMAIN-CONTAINING PROTEIN"/>
    <property type="match status" value="1"/>
</dbReference>
<keyword evidence="4 7" id="KW-0378">Hydrolase</keyword>
<comment type="cofactor">
    <cofactor evidence="1">
        <name>Zn(2+)</name>
        <dbReference type="ChEBI" id="CHEBI:29105"/>
    </cofactor>
</comment>
<dbReference type="InterPro" id="IPR011650">
    <property type="entry name" value="Peptidase_M20_dimer"/>
</dbReference>
<dbReference type="RefSeq" id="WP_145077493.1">
    <property type="nucleotide sequence ID" value="NZ_CP036425.1"/>
</dbReference>
<dbReference type="InterPro" id="IPR036264">
    <property type="entry name" value="Bact_exopeptidase_dim_dom"/>
</dbReference>
<dbReference type="GO" id="GO:0008777">
    <property type="term" value="F:acetylornithine deacetylase activity"/>
    <property type="evidence" value="ECO:0007669"/>
    <property type="project" value="UniProtKB-EC"/>
</dbReference>
<evidence type="ECO:0000313" key="7">
    <source>
        <dbReference type="EMBL" id="QDU33997.1"/>
    </source>
</evidence>
<gene>
    <name evidence="7" type="primary">argE</name>
    <name evidence="7" type="ORF">KS4_20570</name>
</gene>
<dbReference type="Pfam" id="PF07687">
    <property type="entry name" value="M20_dimer"/>
    <property type="match status" value="1"/>
</dbReference>
<keyword evidence="8" id="KW-1185">Reference proteome</keyword>
<evidence type="ECO:0000313" key="8">
    <source>
        <dbReference type="Proteomes" id="UP000317369"/>
    </source>
</evidence>
<sequence length="388" mass="42493">MIPENVVELLQVMVRCDTVNQSVSGVLKAEQRLAEILKGIAEEMGFETRYLPVDDGQADQLLVTYQVGEGKPWVWFDSHMDTVSVAGMTIEPFGGEIKDGKMWGRGTCDTKGTGACMLWAMHAYKQSGCAENNIALLFSIDEEEGMTGIRSFVRKDYEAIGIEPVGFVVGEPTKCEPIVRHNGVFRGEVWTYGKAAHSSEPENGVSAISAMARLLLKIEGEYIPTLNARDELTGKAQMSMNKILGGESLNVIPDACLAYVDRRLVPGEKAADAFREFEAFVADYTKREDEGLNYELKMTLAVPGMDAGEDERLLRGIQGVCEELGVRNEGLGVAYATHGGYLRETGQSVVVIGPGDIAQAHTKDEYVELEQIELGMKLYLGIMKAEMG</sequence>
<dbReference type="GO" id="GO:0046872">
    <property type="term" value="F:metal ion binding"/>
    <property type="evidence" value="ECO:0007669"/>
    <property type="project" value="UniProtKB-KW"/>
</dbReference>
<dbReference type="SUPFAM" id="SSF53187">
    <property type="entry name" value="Zn-dependent exopeptidases"/>
    <property type="match status" value="1"/>
</dbReference>
<keyword evidence="3" id="KW-0479">Metal-binding</keyword>
<dbReference type="InterPro" id="IPR002933">
    <property type="entry name" value="Peptidase_M20"/>
</dbReference>
<dbReference type="OrthoDB" id="9792335at2"/>
<dbReference type="InterPro" id="IPR001261">
    <property type="entry name" value="ArgE/DapE_CS"/>
</dbReference>
<evidence type="ECO:0000256" key="2">
    <source>
        <dbReference type="ARBA" id="ARBA00006247"/>
    </source>
</evidence>
<dbReference type="InterPro" id="IPR050072">
    <property type="entry name" value="Peptidase_M20A"/>
</dbReference>
<feature type="domain" description="Peptidase M20 dimerisation" evidence="6">
    <location>
        <begin position="181"/>
        <end position="286"/>
    </location>
</feature>
<evidence type="ECO:0000256" key="4">
    <source>
        <dbReference type="ARBA" id="ARBA00022801"/>
    </source>
</evidence>
<proteinExistence type="inferred from homology"/>
<organism evidence="7 8">
    <name type="scientific">Poriferisphaera corsica</name>
    <dbReference type="NCBI Taxonomy" id="2528020"/>
    <lineage>
        <taxon>Bacteria</taxon>
        <taxon>Pseudomonadati</taxon>
        <taxon>Planctomycetota</taxon>
        <taxon>Phycisphaerae</taxon>
        <taxon>Phycisphaerales</taxon>
        <taxon>Phycisphaeraceae</taxon>
        <taxon>Poriferisphaera</taxon>
    </lineage>
</organism>
<accession>A0A517YUU3</accession>
<dbReference type="Gene3D" id="3.30.70.360">
    <property type="match status" value="1"/>
</dbReference>
<dbReference type="AlphaFoldDB" id="A0A517YUU3"/>
<evidence type="ECO:0000259" key="6">
    <source>
        <dbReference type="Pfam" id="PF07687"/>
    </source>
</evidence>
<keyword evidence="5" id="KW-0862">Zinc</keyword>
<reference evidence="7 8" key="1">
    <citation type="submission" date="2019-02" db="EMBL/GenBank/DDBJ databases">
        <title>Deep-cultivation of Planctomycetes and their phenomic and genomic characterization uncovers novel biology.</title>
        <authorList>
            <person name="Wiegand S."/>
            <person name="Jogler M."/>
            <person name="Boedeker C."/>
            <person name="Pinto D."/>
            <person name="Vollmers J."/>
            <person name="Rivas-Marin E."/>
            <person name="Kohn T."/>
            <person name="Peeters S.H."/>
            <person name="Heuer A."/>
            <person name="Rast P."/>
            <person name="Oberbeckmann S."/>
            <person name="Bunk B."/>
            <person name="Jeske O."/>
            <person name="Meyerdierks A."/>
            <person name="Storesund J.E."/>
            <person name="Kallscheuer N."/>
            <person name="Luecker S."/>
            <person name="Lage O.M."/>
            <person name="Pohl T."/>
            <person name="Merkel B.J."/>
            <person name="Hornburger P."/>
            <person name="Mueller R.-W."/>
            <person name="Bruemmer F."/>
            <person name="Labrenz M."/>
            <person name="Spormann A.M."/>
            <person name="Op den Camp H."/>
            <person name="Overmann J."/>
            <person name="Amann R."/>
            <person name="Jetten M.S.M."/>
            <person name="Mascher T."/>
            <person name="Medema M.H."/>
            <person name="Devos D.P."/>
            <person name="Kaster A.-K."/>
            <person name="Ovreas L."/>
            <person name="Rohde M."/>
            <person name="Galperin M.Y."/>
            <person name="Jogler C."/>
        </authorList>
    </citation>
    <scope>NUCLEOTIDE SEQUENCE [LARGE SCALE GENOMIC DNA]</scope>
    <source>
        <strain evidence="7 8">KS4</strain>
    </source>
</reference>
<protein>
    <submittedName>
        <fullName evidence="7">Acetylornithine deacetylase</fullName>
        <ecNumber evidence="7">3.5.1.16</ecNumber>
    </submittedName>
</protein>
<evidence type="ECO:0000256" key="5">
    <source>
        <dbReference type="ARBA" id="ARBA00022833"/>
    </source>
</evidence>
<comment type="similarity">
    <text evidence="2">Belongs to the peptidase M20A family.</text>
</comment>
<dbReference type="SUPFAM" id="SSF55031">
    <property type="entry name" value="Bacterial exopeptidase dimerisation domain"/>
    <property type="match status" value="1"/>
</dbReference>
<evidence type="ECO:0000256" key="1">
    <source>
        <dbReference type="ARBA" id="ARBA00001947"/>
    </source>
</evidence>
<dbReference type="PROSITE" id="PS00759">
    <property type="entry name" value="ARGE_DAPE_CPG2_2"/>
    <property type="match status" value="1"/>
</dbReference>
<name>A0A517YUU3_9BACT</name>
<dbReference type="KEGG" id="pcor:KS4_20570"/>
<dbReference type="Proteomes" id="UP000317369">
    <property type="component" value="Chromosome"/>
</dbReference>
<dbReference type="Pfam" id="PF01546">
    <property type="entry name" value="Peptidase_M20"/>
    <property type="match status" value="1"/>
</dbReference>